<dbReference type="AlphaFoldDB" id="A0A4Q7MTN0"/>
<name>A0A4Q7MTN0_9BACT</name>
<protein>
    <recommendedName>
        <fullName evidence="3">Capsular polysaccharide biosynthesis protein</fullName>
    </recommendedName>
</protein>
<gene>
    <name evidence="1" type="ORF">EV199_4121</name>
</gene>
<proteinExistence type="predicted"/>
<dbReference type="EMBL" id="SGXA01000002">
    <property type="protein sequence ID" value="RZS72205.1"/>
    <property type="molecule type" value="Genomic_DNA"/>
</dbReference>
<evidence type="ECO:0000313" key="2">
    <source>
        <dbReference type="Proteomes" id="UP000293874"/>
    </source>
</evidence>
<reference evidence="1 2" key="1">
    <citation type="submission" date="2019-02" db="EMBL/GenBank/DDBJ databases">
        <title>Genomic Encyclopedia of Type Strains, Phase IV (KMG-IV): sequencing the most valuable type-strain genomes for metagenomic binning, comparative biology and taxonomic classification.</title>
        <authorList>
            <person name="Goeker M."/>
        </authorList>
    </citation>
    <scope>NUCLEOTIDE SEQUENCE [LARGE SCALE GENOMIC DNA]</scope>
    <source>
        <strain evidence="1 2">DSM 18116</strain>
    </source>
</reference>
<dbReference type="InterPro" id="IPR043148">
    <property type="entry name" value="TagF_C"/>
</dbReference>
<comment type="caution">
    <text evidence="1">The sequence shown here is derived from an EMBL/GenBank/DDBJ whole genome shotgun (WGS) entry which is preliminary data.</text>
</comment>
<keyword evidence="2" id="KW-1185">Reference proteome</keyword>
<dbReference type="Gene3D" id="3.40.50.12580">
    <property type="match status" value="1"/>
</dbReference>
<organism evidence="1 2">
    <name type="scientific">Pseudobacter ginsenosidimutans</name>
    <dbReference type="NCBI Taxonomy" id="661488"/>
    <lineage>
        <taxon>Bacteria</taxon>
        <taxon>Pseudomonadati</taxon>
        <taxon>Bacteroidota</taxon>
        <taxon>Chitinophagia</taxon>
        <taxon>Chitinophagales</taxon>
        <taxon>Chitinophagaceae</taxon>
        <taxon>Pseudobacter</taxon>
    </lineage>
</organism>
<evidence type="ECO:0008006" key="3">
    <source>
        <dbReference type="Google" id="ProtNLM"/>
    </source>
</evidence>
<sequence length="483" mass="56976">MTGQKKAGLELMQEMYSGISTQLKRIWNNHPWPIIRIHVLYLFHVSVNEKEKKDTGISLQYKHYGFSFKDTLRLVYRAALLPFLSLKYKNRLNKKVLLTGFWEHVGSHGNIYVHPCQFELNGLVIGNEICWVSMSGKPVDDNPLNTLYGHLYYFEKIWFKCKNFFNSGQNRMAFQNAKTVRDWLAKRNIADANRAGRLIYENQIEQEVQYNTFLRLLKITKPRHIWTYCYYDNKIMALIRAANTLDIGITEYQHSAQYDDHFAYAPWPDIDQYRNNFPSTFWLWRNSDANRIEQNFTGQSFKPGIIRGGNIFLAQQKKVDSSSIHNEKINVLVTLQGMWIPGFLEKFISNSNSYKWYFRLHPRYPQDKEKLQEFKHQYPEKIEMEEANTLSLYDLFQKVQFNITSYSGTALEAQAFGIRNIIYGQEGFLAFRHYIGNGVFDYVEREEDMKNAFTKSFERGNADFDSILTDRESIRHQLNLLVS</sequence>
<accession>A0A4Q7MTN0</accession>
<dbReference type="Proteomes" id="UP000293874">
    <property type="component" value="Unassembled WGS sequence"/>
</dbReference>
<evidence type="ECO:0000313" key="1">
    <source>
        <dbReference type="EMBL" id="RZS72205.1"/>
    </source>
</evidence>